<dbReference type="EMBL" id="KI277779">
    <property type="protein sequence ID" value="ESA19968.1"/>
    <property type="molecule type" value="Genomic_DNA"/>
</dbReference>
<name>U9UN03_RHIID</name>
<dbReference type="SUPFAM" id="SSF56112">
    <property type="entry name" value="Protein kinase-like (PK-like)"/>
    <property type="match status" value="1"/>
</dbReference>
<feature type="signal peptide" evidence="1">
    <location>
        <begin position="1"/>
        <end position="19"/>
    </location>
</feature>
<sequence length="93" mass="10807">MKIVLIVLIVINHLPKNYGAKNDTIYDSRMSSFYNFKIIEWVPFNRFEEIKQIGEGGFSKVYSAKWIGGKAKYDKQDDGSWKKRESKSIKVAL</sequence>
<keyword evidence="1" id="KW-0732">Signal</keyword>
<organism evidence="2">
    <name type="scientific">Rhizophagus irregularis (strain DAOM 181602 / DAOM 197198 / MUCL 43194)</name>
    <name type="common">Arbuscular mycorrhizal fungus</name>
    <name type="synonym">Glomus intraradices</name>
    <dbReference type="NCBI Taxonomy" id="747089"/>
    <lineage>
        <taxon>Eukaryota</taxon>
        <taxon>Fungi</taxon>
        <taxon>Fungi incertae sedis</taxon>
        <taxon>Mucoromycota</taxon>
        <taxon>Glomeromycotina</taxon>
        <taxon>Glomeromycetes</taxon>
        <taxon>Glomerales</taxon>
        <taxon>Glomeraceae</taxon>
        <taxon>Rhizophagus</taxon>
    </lineage>
</organism>
<gene>
    <name evidence="2" type="ORF">GLOINDRAFT_19032</name>
</gene>
<dbReference type="AlphaFoldDB" id="U9UN03"/>
<accession>U9UN03</accession>
<dbReference type="InterPro" id="IPR011009">
    <property type="entry name" value="Kinase-like_dom_sf"/>
</dbReference>
<reference evidence="2" key="1">
    <citation type="submission" date="2013-07" db="EMBL/GenBank/DDBJ databases">
        <title>The genome of an arbuscular mycorrhizal fungus provides insights into the evolution of the oldest plant symbiosis.</title>
        <authorList>
            <consortium name="DOE Joint Genome Institute"/>
            <person name="Tisserant E."/>
            <person name="Malbreil M."/>
            <person name="Kuo A."/>
            <person name="Kohler A."/>
            <person name="Symeonidi A."/>
            <person name="Balestrini R."/>
            <person name="Charron P."/>
            <person name="Duensing N."/>
            <person name="Frei-dit-Frey N."/>
            <person name="Gianinazzi-Pearson V."/>
            <person name="Gilbert B."/>
            <person name="Handa Y."/>
            <person name="Hijri M."/>
            <person name="Kaul R."/>
            <person name="Kawaguchi M."/>
            <person name="Krajinski F."/>
            <person name="Lammers P."/>
            <person name="Lapierre D."/>
            <person name="Masclaux F.G."/>
            <person name="Murat C."/>
            <person name="Morin E."/>
            <person name="Ndikumana S."/>
            <person name="Pagni M."/>
            <person name="Petitpierre D."/>
            <person name="Requena N."/>
            <person name="Rosikiewicz P."/>
            <person name="Riley R."/>
            <person name="Saito K."/>
            <person name="San Clemente H."/>
            <person name="Shapiro H."/>
            <person name="van Tuinen D."/>
            <person name="Becard G."/>
            <person name="Bonfante P."/>
            <person name="Paszkowski U."/>
            <person name="Shachar-Hill Y."/>
            <person name="Young J.P."/>
            <person name="Sanders I.R."/>
            <person name="Henrissat B."/>
            <person name="Rensing S.A."/>
            <person name="Grigoriev I.V."/>
            <person name="Corradi N."/>
            <person name="Roux C."/>
            <person name="Martin F."/>
        </authorList>
    </citation>
    <scope>NUCLEOTIDE SEQUENCE</scope>
    <source>
        <strain evidence="2">DAOM 197198</strain>
    </source>
</reference>
<feature type="chain" id="PRO_5004690192" description="Protein kinase domain-containing protein" evidence="1">
    <location>
        <begin position="20"/>
        <end position="93"/>
    </location>
</feature>
<proteinExistence type="predicted"/>
<dbReference type="HOGENOM" id="CLU_2400813_0_0_1"/>
<protein>
    <recommendedName>
        <fullName evidence="3">Protein kinase domain-containing protein</fullName>
    </recommendedName>
</protein>
<dbReference type="Gene3D" id="3.30.200.20">
    <property type="entry name" value="Phosphorylase Kinase, domain 1"/>
    <property type="match status" value="1"/>
</dbReference>
<evidence type="ECO:0000313" key="2">
    <source>
        <dbReference type="EMBL" id="ESA19968.1"/>
    </source>
</evidence>
<evidence type="ECO:0000256" key="1">
    <source>
        <dbReference type="SAM" id="SignalP"/>
    </source>
</evidence>
<evidence type="ECO:0008006" key="3">
    <source>
        <dbReference type="Google" id="ProtNLM"/>
    </source>
</evidence>